<sequence>MSLPCQVQPHKPSHEVGKTVKLVVTLVQHQNPAG</sequence>
<accession>A0A841E6P2</accession>
<keyword evidence="2" id="KW-1185">Reference proteome</keyword>
<name>A0A841E6P2_9ACTN</name>
<dbReference type="AlphaFoldDB" id="A0A841E6P2"/>
<protein>
    <submittedName>
        <fullName evidence="1">Uncharacterized protein</fullName>
    </submittedName>
</protein>
<comment type="caution">
    <text evidence="1">The sequence shown here is derived from an EMBL/GenBank/DDBJ whole genome shotgun (WGS) entry which is preliminary data.</text>
</comment>
<evidence type="ECO:0000313" key="2">
    <source>
        <dbReference type="Proteomes" id="UP000578077"/>
    </source>
</evidence>
<evidence type="ECO:0000313" key="1">
    <source>
        <dbReference type="EMBL" id="MBB5998114.1"/>
    </source>
</evidence>
<dbReference type="EMBL" id="JACHLY010000001">
    <property type="protein sequence ID" value="MBB5998114.1"/>
    <property type="molecule type" value="Genomic_DNA"/>
</dbReference>
<dbReference type="Proteomes" id="UP000578077">
    <property type="component" value="Unassembled WGS sequence"/>
</dbReference>
<gene>
    <name evidence="1" type="ORF">HNR25_001865</name>
</gene>
<organism evidence="1 2">
    <name type="scientific">Streptomonospora salina</name>
    <dbReference type="NCBI Taxonomy" id="104205"/>
    <lineage>
        <taxon>Bacteria</taxon>
        <taxon>Bacillati</taxon>
        <taxon>Actinomycetota</taxon>
        <taxon>Actinomycetes</taxon>
        <taxon>Streptosporangiales</taxon>
        <taxon>Nocardiopsidaceae</taxon>
        <taxon>Streptomonospora</taxon>
    </lineage>
</organism>
<reference evidence="1 2" key="1">
    <citation type="submission" date="2020-08" db="EMBL/GenBank/DDBJ databases">
        <title>Sequencing the genomes of 1000 actinobacteria strains.</title>
        <authorList>
            <person name="Klenk H.-P."/>
        </authorList>
    </citation>
    <scope>NUCLEOTIDE SEQUENCE [LARGE SCALE GENOMIC DNA]</scope>
    <source>
        <strain evidence="1 2">DSM 44593</strain>
    </source>
</reference>
<proteinExistence type="predicted"/>